<dbReference type="Pfam" id="PF11248">
    <property type="entry name" value="DUF3046"/>
    <property type="match status" value="1"/>
</dbReference>
<dbReference type="InterPro" id="IPR021408">
    <property type="entry name" value="DUF3046"/>
</dbReference>
<protein>
    <submittedName>
        <fullName evidence="1">DUF3046 domain-containing protein</fullName>
    </submittedName>
</protein>
<proteinExistence type="predicted"/>
<dbReference type="EMBL" id="CP121208">
    <property type="protein sequence ID" value="WFM82828.1"/>
    <property type="molecule type" value="Genomic_DNA"/>
</dbReference>
<reference evidence="1 2" key="1">
    <citation type="submission" date="2023-03" db="EMBL/GenBank/DDBJ databases">
        <title>Complete genome of Arcanobacterium canis strain DSM 25104 isolated in 2010 from a canine otitis externa in Germany.</title>
        <authorList>
            <person name="Borowiak M."/>
            <person name="Kreitlow A."/>
            <person name="Malorny B."/>
            <person name="Laemmler C."/>
            <person name="Prenger-Berninghoff E."/>
            <person name="Ploetz M."/>
            <person name="Abdulmawjood A."/>
        </authorList>
    </citation>
    <scope>NUCLEOTIDE SEQUENCE [LARGE SCALE GENOMIC DNA]</scope>
    <source>
        <strain evidence="1 2">DSM 25104</strain>
    </source>
</reference>
<accession>A0ABY8FZ42</accession>
<name>A0ABY8FZ42_9ACTO</name>
<sequence>MRYAEFWALLDRVFPGGRGRSIAEDLALVEYGMISPRRAIEAGYDPQKVWESVCDNMDLPQSYYYLHRVDPKSHRA</sequence>
<organism evidence="1 2">
    <name type="scientific">Arcanobacterium canis</name>
    <dbReference type="NCBI Taxonomy" id="999183"/>
    <lineage>
        <taxon>Bacteria</taxon>
        <taxon>Bacillati</taxon>
        <taxon>Actinomycetota</taxon>
        <taxon>Actinomycetes</taxon>
        <taxon>Actinomycetales</taxon>
        <taxon>Actinomycetaceae</taxon>
        <taxon>Arcanobacterium</taxon>
    </lineage>
</organism>
<evidence type="ECO:0000313" key="1">
    <source>
        <dbReference type="EMBL" id="WFM82828.1"/>
    </source>
</evidence>
<evidence type="ECO:0000313" key="2">
    <source>
        <dbReference type="Proteomes" id="UP001215216"/>
    </source>
</evidence>
<dbReference type="Proteomes" id="UP001215216">
    <property type="component" value="Chromosome"/>
</dbReference>
<gene>
    <name evidence="1" type="ORF">P7079_05315</name>
</gene>
<keyword evidence="2" id="KW-1185">Reference proteome</keyword>
<dbReference type="RefSeq" id="WP_278012254.1">
    <property type="nucleotide sequence ID" value="NZ_CP121208.1"/>
</dbReference>